<gene>
    <name evidence="4" type="ORF">GCM10009560_09900</name>
</gene>
<evidence type="ECO:0000259" key="3">
    <source>
        <dbReference type="Pfam" id="PF00080"/>
    </source>
</evidence>
<dbReference type="Gene3D" id="2.60.40.200">
    <property type="entry name" value="Superoxide dismutase, copper/zinc binding domain"/>
    <property type="match status" value="1"/>
</dbReference>
<dbReference type="InterPro" id="IPR036423">
    <property type="entry name" value="SOD-like_Cu/Zn_dom_sf"/>
</dbReference>
<evidence type="ECO:0000313" key="5">
    <source>
        <dbReference type="Proteomes" id="UP001501578"/>
    </source>
</evidence>
<organism evidence="4 5">
    <name type="scientific">Nonomuraea longicatena</name>
    <dbReference type="NCBI Taxonomy" id="83682"/>
    <lineage>
        <taxon>Bacteria</taxon>
        <taxon>Bacillati</taxon>
        <taxon>Actinomycetota</taxon>
        <taxon>Actinomycetes</taxon>
        <taxon>Streptosporangiales</taxon>
        <taxon>Streptosporangiaceae</taxon>
        <taxon>Nonomuraea</taxon>
    </lineage>
</organism>
<dbReference type="EMBL" id="BAAAHQ010000002">
    <property type="protein sequence ID" value="GAA0915489.1"/>
    <property type="molecule type" value="Genomic_DNA"/>
</dbReference>
<dbReference type="Proteomes" id="UP001501578">
    <property type="component" value="Unassembled WGS sequence"/>
</dbReference>
<sequence>MRWVVTVPAVLILTACSGGTSPGAGPSPRPGEAVAGHAGQAAHVVALSGGGEFTKKGPAAIVYDHKLAPEGAQASLTVESQGGKTVSSLVVEGFLPDRAYGAHLHTKPCAADPDAAGPHYQQHHHDPASHGATAANEVWLDLTTDESGSGRATARNAWSLDPNRLPRSLVIHAQRTTSAGPNAGTAGPRVTCMTLR</sequence>
<feature type="region of interest" description="Disordered" evidence="2">
    <location>
        <begin position="18"/>
        <end position="37"/>
    </location>
</feature>
<dbReference type="Pfam" id="PF00080">
    <property type="entry name" value="Sod_Cu"/>
    <property type="match status" value="1"/>
</dbReference>
<protein>
    <recommendedName>
        <fullName evidence="3">Superoxide dismutase copper/zinc binding domain-containing protein</fullName>
    </recommendedName>
</protein>
<keyword evidence="5" id="KW-1185">Reference proteome</keyword>
<dbReference type="PROSITE" id="PS51257">
    <property type="entry name" value="PROKAR_LIPOPROTEIN"/>
    <property type="match status" value="1"/>
</dbReference>
<evidence type="ECO:0000313" key="4">
    <source>
        <dbReference type="EMBL" id="GAA0915489.1"/>
    </source>
</evidence>
<dbReference type="RefSeq" id="WP_343948482.1">
    <property type="nucleotide sequence ID" value="NZ_BAAAHQ010000002.1"/>
</dbReference>
<evidence type="ECO:0000256" key="1">
    <source>
        <dbReference type="ARBA" id="ARBA00010457"/>
    </source>
</evidence>
<proteinExistence type="inferred from homology"/>
<name>A0ABP3Z5J6_9ACTN</name>
<dbReference type="InterPro" id="IPR001424">
    <property type="entry name" value="SOD_Cu_Zn_dom"/>
</dbReference>
<accession>A0ABP3Z5J6</accession>
<dbReference type="SUPFAM" id="SSF49329">
    <property type="entry name" value="Cu,Zn superoxide dismutase-like"/>
    <property type="match status" value="1"/>
</dbReference>
<feature type="region of interest" description="Disordered" evidence="2">
    <location>
        <begin position="110"/>
        <end position="131"/>
    </location>
</feature>
<comment type="caution">
    <text evidence="4">The sequence shown here is derived from an EMBL/GenBank/DDBJ whole genome shotgun (WGS) entry which is preliminary data.</text>
</comment>
<comment type="similarity">
    <text evidence="1">Belongs to the Cu-Zn superoxide dismutase family.</text>
</comment>
<evidence type="ECO:0000256" key="2">
    <source>
        <dbReference type="SAM" id="MobiDB-lite"/>
    </source>
</evidence>
<reference evidence="5" key="1">
    <citation type="journal article" date="2019" name="Int. J. Syst. Evol. Microbiol.">
        <title>The Global Catalogue of Microorganisms (GCM) 10K type strain sequencing project: providing services to taxonomists for standard genome sequencing and annotation.</title>
        <authorList>
            <consortium name="The Broad Institute Genomics Platform"/>
            <consortium name="The Broad Institute Genome Sequencing Center for Infectious Disease"/>
            <person name="Wu L."/>
            <person name="Ma J."/>
        </authorList>
    </citation>
    <scope>NUCLEOTIDE SEQUENCE [LARGE SCALE GENOMIC DNA]</scope>
    <source>
        <strain evidence="5">JCM 11136</strain>
    </source>
</reference>
<feature type="domain" description="Superoxide dismutase copper/zinc binding" evidence="3">
    <location>
        <begin position="76"/>
        <end position="192"/>
    </location>
</feature>